<dbReference type="SUPFAM" id="SSF52540">
    <property type="entry name" value="P-loop containing nucleoside triphosphate hydrolases"/>
    <property type="match status" value="1"/>
</dbReference>
<evidence type="ECO:0000256" key="6">
    <source>
        <dbReference type="ARBA" id="ARBA00023125"/>
    </source>
</evidence>
<dbReference type="InterPro" id="IPR002197">
    <property type="entry name" value="HTH_Fis"/>
</dbReference>
<dbReference type="CDD" id="cd00009">
    <property type="entry name" value="AAA"/>
    <property type="match status" value="1"/>
</dbReference>
<dbReference type="OrthoDB" id="9802388at2"/>
<dbReference type="Pfam" id="PF25601">
    <property type="entry name" value="AAA_lid_14"/>
    <property type="match status" value="1"/>
</dbReference>
<keyword evidence="6" id="KW-0238">DNA-binding</keyword>
<dbReference type="SMART" id="SM00448">
    <property type="entry name" value="REC"/>
    <property type="match status" value="1"/>
</dbReference>
<dbReference type="Gene3D" id="3.40.50.2300">
    <property type="match status" value="1"/>
</dbReference>
<dbReference type="SUPFAM" id="SSF46689">
    <property type="entry name" value="Homeodomain-like"/>
    <property type="match status" value="1"/>
</dbReference>
<evidence type="ECO:0000256" key="8">
    <source>
        <dbReference type="ARBA" id="ARBA00023163"/>
    </source>
</evidence>
<dbReference type="AlphaFoldDB" id="A0A3A1WNQ7"/>
<keyword evidence="1 9" id="KW-0597">Phosphoprotein</keyword>
<keyword evidence="7" id="KW-0010">Activator</keyword>
<dbReference type="PANTHER" id="PTHR32071:SF57">
    <property type="entry name" value="C4-DICARBOXYLATE TRANSPORT TRANSCRIPTIONAL REGULATORY PROTEIN DCTD"/>
    <property type="match status" value="1"/>
</dbReference>
<keyword evidence="4" id="KW-0902">Two-component regulatory system</keyword>
<evidence type="ECO:0000313" key="13">
    <source>
        <dbReference type="EMBL" id="RIY02155.1"/>
    </source>
</evidence>
<dbReference type="InterPro" id="IPR001789">
    <property type="entry name" value="Sig_transdc_resp-reg_receiver"/>
</dbReference>
<dbReference type="FunFam" id="3.40.50.300:FF:000006">
    <property type="entry name" value="DNA-binding transcriptional regulator NtrC"/>
    <property type="match status" value="1"/>
</dbReference>
<evidence type="ECO:0000256" key="2">
    <source>
        <dbReference type="ARBA" id="ARBA00022741"/>
    </source>
</evidence>
<evidence type="ECO:0000259" key="11">
    <source>
        <dbReference type="PROSITE" id="PS50045"/>
    </source>
</evidence>
<keyword evidence="14" id="KW-1185">Reference proteome</keyword>
<dbReference type="SMART" id="SM00382">
    <property type="entry name" value="AAA"/>
    <property type="match status" value="1"/>
</dbReference>
<evidence type="ECO:0000256" key="7">
    <source>
        <dbReference type="ARBA" id="ARBA00023159"/>
    </source>
</evidence>
<dbReference type="SUPFAM" id="SSF52172">
    <property type="entry name" value="CheY-like"/>
    <property type="match status" value="1"/>
</dbReference>
<keyword evidence="3" id="KW-0067">ATP-binding</keyword>
<name>A0A3A1WNQ7_9HYPH</name>
<dbReference type="Pfam" id="PF00072">
    <property type="entry name" value="Response_reg"/>
    <property type="match status" value="1"/>
</dbReference>
<dbReference type="EMBL" id="QYRN01000003">
    <property type="protein sequence ID" value="RIY02155.1"/>
    <property type="molecule type" value="Genomic_DNA"/>
</dbReference>
<dbReference type="InterPro" id="IPR025662">
    <property type="entry name" value="Sigma_54_int_dom_ATP-bd_1"/>
</dbReference>
<dbReference type="InterPro" id="IPR027417">
    <property type="entry name" value="P-loop_NTPase"/>
</dbReference>
<dbReference type="InterPro" id="IPR025944">
    <property type="entry name" value="Sigma_54_int_dom_CS"/>
</dbReference>
<keyword evidence="8" id="KW-0804">Transcription</keyword>
<dbReference type="InterPro" id="IPR011006">
    <property type="entry name" value="CheY-like_superfamily"/>
</dbReference>
<dbReference type="PANTHER" id="PTHR32071">
    <property type="entry name" value="TRANSCRIPTIONAL REGULATORY PROTEIN"/>
    <property type="match status" value="1"/>
</dbReference>
<organism evidence="13 14">
    <name type="scientific">Aureimonas flava</name>
    <dbReference type="NCBI Taxonomy" id="2320271"/>
    <lineage>
        <taxon>Bacteria</taxon>
        <taxon>Pseudomonadati</taxon>
        <taxon>Pseudomonadota</taxon>
        <taxon>Alphaproteobacteria</taxon>
        <taxon>Hyphomicrobiales</taxon>
        <taxon>Aurantimonadaceae</taxon>
        <taxon>Aureimonas</taxon>
    </lineage>
</organism>
<dbReference type="RefSeq" id="WP_119539291.1">
    <property type="nucleotide sequence ID" value="NZ_QYRN01000003.1"/>
</dbReference>
<dbReference type="GO" id="GO:0005524">
    <property type="term" value="F:ATP binding"/>
    <property type="evidence" value="ECO:0007669"/>
    <property type="project" value="UniProtKB-KW"/>
</dbReference>
<dbReference type="Gene3D" id="1.10.10.60">
    <property type="entry name" value="Homeodomain-like"/>
    <property type="match status" value="1"/>
</dbReference>
<gene>
    <name evidence="13" type="ORF">D3218_07635</name>
</gene>
<dbReference type="Gene3D" id="3.40.50.300">
    <property type="entry name" value="P-loop containing nucleotide triphosphate hydrolases"/>
    <property type="match status" value="1"/>
</dbReference>
<evidence type="ECO:0000256" key="10">
    <source>
        <dbReference type="SAM" id="MobiDB-lite"/>
    </source>
</evidence>
<feature type="domain" description="Response regulatory" evidence="12">
    <location>
        <begin position="7"/>
        <end position="121"/>
    </location>
</feature>
<dbReference type="InterPro" id="IPR009057">
    <property type="entry name" value="Homeodomain-like_sf"/>
</dbReference>
<comment type="caution">
    <text evidence="13">The sequence shown here is derived from an EMBL/GenBank/DDBJ whole genome shotgun (WGS) entry which is preliminary data.</text>
</comment>
<evidence type="ECO:0000259" key="12">
    <source>
        <dbReference type="PROSITE" id="PS50110"/>
    </source>
</evidence>
<keyword evidence="2" id="KW-0547">Nucleotide-binding</keyword>
<keyword evidence="5" id="KW-0805">Transcription regulation</keyword>
<dbReference type="GO" id="GO:0000160">
    <property type="term" value="P:phosphorelay signal transduction system"/>
    <property type="evidence" value="ECO:0007669"/>
    <property type="project" value="UniProtKB-KW"/>
</dbReference>
<reference evidence="14" key="1">
    <citation type="submission" date="2018-09" db="EMBL/GenBank/DDBJ databases">
        <authorList>
            <person name="Tuo L."/>
        </authorList>
    </citation>
    <scope>NUCLEOTIDE SEQUENCE [LARGE SCALE GENOMIC DNA]</scope>
    <source>
        <strain evidence="14">M2BS4Y-1</strain>
    </source>
</reference>
<dbReference type="PROSITE" id="PS00675">
    <property type="entry name" value="SIGMA54_INTERACT_1"/>
    <property type="match status" value="1"/>
</dbReference>
<proteinExistence type="predicted"/>
<dbReference type="InterPro" id="IPR003593">
    <property type="entry name" value="AAA+_ATPase"/>
</dbReference>
<feature type="modified residue" description="4-aspartylphosphate" evidence="9">
    <location>
        <position position="56"/>
    </location>
</feature>
<evidence type="ECO:0000313" key="14">
    <source>
        <dbReference type="Proteomes" id="UP000265750"/>
    </source>
</evidence>
<evidence type="ECO:0000256" key="5">
    <source>
        <dbReference type="ARBA" id="ARBA00023015"/>
    </source>
</evidence>
<dbReference type="PROSITE" id="PS00688">
    <property type="entry name" value="SIGMA54_INTERACT_3"/>
    <property type="match status" value="1"/>
</dbReference>
<evidence type="ECO:0000256" key="9">
    <source>
        <dbReference type="PROSITE-ProRule" id="PRU00169"/>
    </source>
</evidence>
<sequence length="447" mass="49011">MSAAETTVAFVDDDADLREAGAQALALAGWTPLPFADARAALAALSPEFPGILVTDIRMPGMDGLDLFRAVRRLDPDLPVILITGHGDIAMAVDALREGAYDFIAKPYATDRLMQSIGRAAEKRRLVMENRRLRALAETGGDDLPLIGESPAMERLRRTLRQIADADVDVLVEGETGSGKEVVASALHHWSRRAAKPFVALNCGALPETVIESELFGHEAGAFTGAAKRRVGRIEHSSGGTLFLDEIESMPAALQVKLLRVLETREVEPLGTNERRALDLRVVAAAKVDLGSAEARAYFREDLFYRLNVVTVRIPPLRERGSDIALLFSHFLRRAAERFRREPPSLSPALLQRLASHSWPGNVRELAHHAERVALGLDPDEGAASTPSPTPTLPERVDRFEAETIRQVLAENGGDVRRTVEALGIPRKTFYDKLQRHGISRRDFAEG</sequence>
<dbReference type="Proteomes" id="UP000265750">
    <property type="component" value="Unassembled WGS sequence"/>
</dbReference>
<evidence type="ECO:0000256" key="1">
    <source>
        <dbReference type="ARBA" id="ARBA00022553"/>
    </source>
</evidence>
<accession>A0A3A1WNQ7</accession>
<evidence type="ECO:0000256" key="3">
    <source>
        <dbReference type="ARBA" id="ARBA00022840"/>
    </source>
</evidence>
<protein>
    <submittedName>
        <fullName evidence="13">Sigma-54-dependent Fis family transcriptional regulator</fullName>
    </submittedName>
</protein>
<dbReference type="Pfam" id="PF02954">
    <property type="entry name" value="HTH_8"/>
    <property type="match status" value="1"/>
</dbReference>
<dbReference type="GO" id="GO:0006355">
    <property type="term" value="P:regulation of DNA-templated transcription"/>
    <property type="evidence" value="ECO:0007669"/>
    <property type="project" value="InterPro"/>
</dbReference>
<feature type="region of interest" description="Disordered" evidence="10">
    <location>
        <begin position="378"/>
        <end position="397"/>
    </location>
</feature>
<dbReference type="Pfam" id="PF00158">
    <property type="entry name" value="Sigma54_activat"/>
    <property type="match status" value="1"/>
</dbReference>
<dbReference type="InterPro" id="IPR025943">
    <property type="entry name" value="Sigma_54_int_dom_ATP-bd_2"/>
</dbReference>
<dbReference type="InterPro" id="IPR058031">
    <property type="entry name" value="AAA_lid_NorR"/>
</dbReference>
<dbReference type="PROSITE" id="PS50110">
    <property type="entry name" value="RESPONSE_REGULATORY"/>
    <property type="match status" value="1"/>
</dbReference>
<dbReference type="PROSITE" id="PS00676">
    <property type="entry name" value="SIGMA54_INTERACT_2"/>
    <property type="match status" value="1"/>
</dbReference>
<feature type="domain" description="Sigma-54 factor interaction" evidence="11">
    <location>
        <begin position="146"/>
        <end position="375"/>
    </location>
</feature>
<dbReference type="Gene3D" id="1.10.8.60">
    <property type="match status" value="1"/>
</dbReference>
<evidence type="ECO:0000256" key="4">
    <source>
        <dbReference type="ARBA" id="ARBA00023012"/>
    </source>
</evidence>
<dbReference type="InterPro" id="IPR002078">
    <property type="entry name" value="Sigma_54_int"/>
</dbReference>
<dbReference type="FunFam" id="3.40.50.2300:FF:000018">
    <property type="entry name" value="DNA-binding transcriptional regulator NtrC"/>
    <property type="match status" value="1"/>
</dbReference>
<dbReference type="PROSITE" id="PS50045">
    <property type="entry name" value="SIGMA54_INTERACT_4"/>
    <property type="match status" value="1"/>
</dbReference>
<dbReference type="GO" id="GO:0043565">
    <property type="term" value="F:sequence-specific DNA binding"/>
    <property type="evidence" value="ECO:0007669"/>
    <property type="project" value="InterPro"/>
</dbReference>